<keyword evidence="3 9" id="KW-0689">Ribosomal protein</keyword>
<evidence type="ECO:0000256" key="3">
    <source>
        <dbReference type="ARBA" id="ARBA00022980"/>
    </source>
</evidence>
<feature type="region of interest" description="Disordered" evidence="8">
    <location>
        <begin position="40"/>
        <end position="72"/>
    </location>
</feature>
<dbReference type="EMBL" id="MU150304">
    <property type="protein sequence ID" value="KAF9460147.1"/>
    <property type="molecule type" value="Genomic_DNA"/>
</dbReference>
<evidence type="ECO:0000313" key="10">
    <source>
        <dbReference type="Proteomes" id="UP000807353"/>
    </source>
</evidence>
<dbReference type="PANTHER" id="PTHR37799">
    <property type="entry name" value="37S RIBOSOMAL PROTEIN S25, MITOCHONDRIAL"/>
    <property type="match status" value="1"/>
</dbReference>
<dbReference type="Proteomes" id="UP000807353">
    <property type="component" value="Unassembled WGS sequence"/>
</dbReference>
<dbReference type="Pfam" id="PF13741">
    <property type="entry name" value="MRP-S25"/>
    <property type="match status" value="1"/>
</dbReference>
<feature type="compositionally biased region" description="Polar residues" evidence="8">
    <location>
        <begin position="47"/>
        <end position="60"/>
    </location>
</feature>
<evidence type="ECO:0000256" key="6">
    <source>
        <dbReference type="ARBA" id="ARBA00035137"/>
    </source>
</evidence>
<dbReference type="GO" id="GO:0003735">
    <property type="term" value="F:structural constituent of ribosome"/>
    <property type="evidence" value="ECO:0007669"/>
    <property type="project" value="InterPro"/>
</dbReference>
<organism evidence="9 10">
    <name type="scientific">Collybia nuda</name>
    <dbReference type="NCBI Taxonomy" id="64659"/>
    <lineage>
        <taxon>Eukaryota</taxon>
        <taxon>Fungi</taxon>
        <taxon>Dikarya</taxon>
        <taxon>Basidiomycota</taxon>
        <taxon>Agaricomycotina</taxon>
        <taxon>Agaricomycetes</taxon>
        <taxon>Agaricomycetidae</taxon>
        <taxon>Agaricales</taxon>
        <taxon>Tricholomatineae</taxon>
        <taxon>Clitocybaceae</taxon>
        <taxon>Collybia</taxon>
    </lineage>
</organism>
<reference evidence="9" key="1">
    <citation type="submission" date="2020-11" db="EMBL/GenBank/DDBJ databases">
        <authorList>
            <consortium name="DOE Joint Genome Institute"/>
            <person name="Ahrendt S."/>
            <person name="Riley R."/>
            <person name="Andreopoulos W."/>
            <person name="Labutti K."/>
            <person name="Pangilinan J."/>
            <person name="Ruiz-Duenas F.J."/>
            <person name="Barrasa J.M."/>
            <person name="Sanchez-Garcia M."/>
            <person name="Camarero S."/>
            <person name="Miyauchi S."/>
            <person name="Serrano A."/>
            <person name="Linde D."/>
            <person name="Babiker R."/>
            <person name="Drula E."/>
            <person name="Ayuso-Fernandez I."/>
            <person name="Pacheco R."/>
            <person name="Padilla G."/>
            <person name="Ferreira P."/>
            <person name="Barriuso J."/>
            <person name="Kellner H."/>
            <person name="Castanera R."/>
            <person name="Alfaro M."/>
            <person name="Ramirez L."/>
            <person name="Pisabarro A.G."/>
            <person name="Kuo A."/>
            <person name="Tritt A."/>
            <person name="Lipzen A."/>
            <person name="He G."/>
            <person name="Yan M."/>
            <person name="Ng V."/>
            <person name="Cullen D."/>
            <person name="Martin F."/>
            <person name="Rosso M.-N."/>
            <person name="Henrissat B."/>
            <person name="Hibbett D."/>
            <person name="Martinez A.T."/>
            <person name="Grigoriev I.V."/>
        </authorList>
    </citation>
    <scope>NUCLEOTIDE SEQUENCE</scope>
    <source>
        <strain evidence="9">CBS 247.69</strain>
    </source>
</reference>
<keyword evidence="10" id="KW-1185">Reference proteome</keyword>
<evidence type="ECO:0000256" key="2">
    <source>
        <dbReference type="ARBA" id="ARBA00009864"/>
    </source>
</evidence>
<keyword evidence="4" id="KW-0496">Mitochondrion</keyword>
<evidence type="ECO:0000256" key="4">
    <source>
        <dbReference type="ARBA" id="ARBA00023128"/>
    </source>
</evidence>
<dbReference type="AlphaFoldDB" id="A0A9P6CC17"/>
<dbReference type="PANTHER" id="PTHR37799:SF1">
    <property type="entry name" value="SMALL RIBOSOMAL SUBUNIT PROTEIN MS23"/>
    <property type="match status" value="1"/>
</dbReference>
<dbReference type="OrthoDB" id="5542239at2759"/>
<sequence length="277" mass="32003">MVRRIASQVHQQVSRLMNANYIKKQPAWFQAVLDYPPLPLPPKAPPSRTQYDQQLNSVPRSSKPRPHESRPLPIYYLEDDIRRQFFRDHPFEAFRPTTLVEGAGVEDSHPVQGKAWTRLRQRGRNPTPEDAIRFTLNQYQFHSIPIAQAYSQAVAQFRSLRSEHHIATTFSTIEAEHLGAVFSRGEIEHAFEKEKKGLVSFERREELDEGAIAARKRWRAIVEKPGVSEQWTKGEEYVRLWKEGVRPSYAPVLTQPVISEVPTPEEIARTADFMQVV</sequence>
<evidence type="ECO:0000256" key="8">
    <source>
        <dbReference type="SAM" id="MobiDB-lite"/>
    </source>
</evidence>
<dbReference type="InterPro" id="IPR016939">
    <property type="entry name" value="Ribosomal_mS23_fun"/>
</dbReference>
<comment type="subcellular location">
    <subcellularLocation>
        <location evidence="1">Mitochondrion</location>
    </subcellularLocation>
</comment>
<evidence type="ECO:0000256" key="1">
    <source>
        <dbReference type="ARBA" id="ARBA00004173"/>
    </source>
</evidence>
<comment type="similarity">
    <text evidence="2">Belongs to the mitochondrion-specific ribosomal protein mS23 family.</text>
</comment>
<comment type="caution">
    <text evidence="9">The sequence shown here is derived from an EMBL/GenBank/DDBJ whole genome shotgun (WGS) entry which is preliminary data.</text>
</comment>
<keyword evidence="5" id="KW-0687">Ribonucleoprotein</keyword>
<evidence type="ECO:0000256" key="7">
    <source>
        <dbReference type="ARBA" id="ARBA00035421"/>
    </source>
</evidence>
<evidence type="ECO:0000256" key="5">
    <source>
        <dbReference type="ARBA" id="ARBA00023274"/>
    </source>
</evidence>
<gene>
    <name evidence="9" type="ORF">BDZ94DRAFT_1266766</name>
</gene>
<accession>A0A9P6CC17</accession>
<evidence type="ECO:0000313" key="9">
    <source>
        <dbReference type="EMBL" id="KAF9460147.1"/>
    </source>
</evidence>
<proteinExistence type="inferred from homology"/>
<name>A0A9P6CC17_9AGAR</name>
<dbReference type="GO" id="GO:0005763">
    <property type="term" value="C:mitochondrial small ribosomal subunit"/>
    <property type="evidence" value="ECO:0007669"/>
    <property type="project" value="InterPro"/>
</dbReference>
<protein>
    <recommendedName>
        <fullName evidence="6">Small ribosomal subunit protein mS23</fullName>
    </recommendedName>
    <alternativeName>
        <fullName evidence="7">37S ribosomal protein S25, mitochondrial</fullName>
    </alternativeName>
</protein>